<dbReference type="Pfam" id="PF14223">
    <property type="entry name" value="Retrotran_gag_2"/>
    <property type="match status" value="1"/>
</dbReference>
<dbReference type="PANTHER" id="PTHR35317:SF23">
    <property type="entry name" value="OS04G0629600 PROTEIN"/>
    <property type="match status" value="1"/>
</dbReference>
<evidence type="ECO:0008006" key="3">
    <source>
        <dbReference type="Google" id="ProtNLM"/>
    </source>
</evidence>
<dbReference type="PANTHER" id="PTHR35317">
    <property type="entry name" value="OS04G0629600 PROTEIN"/>
    <property type="match status" value="1"/>
</dbReference>
<reference evidence="1 2" key="1">
    <citation type="journal article" date="2023" name="Life. Sci Alliance">
        <title>Evolutionary insights into 3D genome organization and epigenetic landscape of Vigna mungo.</title>
        <authorList>
            <person name="Junaid A."/>
            <person name="Singh B."/>
            <person name="Bhatia S."/>
        </authorList>
    </citation>
    <scope>NUCLEOTIDE SEQUENCE [LARGE SCALE GENOMIC DNA]</scope>
    <source>
        <strain evidence="1">Urdbean</strain>
    </source>
</reference>
<gene>
    <name evidence="1" type="ORF">V8G54_002536</name>
</gene>
<organism evidence="1 2">
    <name type="scientific">Vigna mungo</name>
    <name type="common">Black gram</name>
    <name type="synonym">Phaseolus mungo</name>
    <dbReference type="NCBI Taxonomy" id="3915"/>
    <lineage>
        <taxon>Eukaryota</taxon>
        <taxon>Viridiplantae</taxon>
        <taxon>Streptophyta</taxon>
        <taxon>Embryophyta</taxon>
        <taxon>Tracheophyta</taxon>
        <taxon>Spermatophyta</taxon>
        <taxon>Magnoliopsida</taxon>
        <taxon>eudicotyledons</taxon>
        <taxon>Gunneridae</taxon>
        <taxon>Pentapetalae</taxon>
        <taxon>rosids</taxon>
        <taxon>fabids</taxon>
        <taxon>Fabales</taxon>
        <taxon>Fabaceae</taxon>
        <taxon>Papilionoideae</taxon>
        <taxon>50 kb inversion clade</taxon>
        <taxon>NPAAA clade</taxon>
        <taxon>indigoferoid/millettioid clade</taxon>
        <taxon>Phaseoleae</taxon>
        <taxon>Vigna</taxon>
    </lineage>
</organism>
<evidence type="ECO:0000313" key="2">
    <source>
        <dbReference type="Proteomes" id="UP001374535"/>
    </source>
</evidence>
<dbReference type="EMBL" id="CP144700">
    <property type="protein sequence ID" value="WVZ23992.1"/>
    <property type="molecule type" value="Genomic_DNA"/>
</dbReference>
<dbReference type="Proteomes" id="UP001374535">
    <property type="component" value="Chromosome 1"/>
</dbReference>
<sequence length="265" mass="30253">MNLAGLSNNVVKFNGLNYADWSEQIQIQLSVLDLDMAIMMDEMLAAITETNTNDEKSLCEAWHRSNRLSLNLMRMSMTENVKPSMPKTENSKEFIKMIKEYSQSDISDKSIVGTLMSELTTKKFDWSQPIHEHVTGMTNIAARLKSMGMKVNESFLVQFIMNSLPPEFGQFQVNYNTIKDKWNFQEIKAMLVLASVKQNQERRTRRTIKDLLTVDSATKKKMATIVVGISKVSDALVRSKSARKNWDKQPLANRDLNLSHNAIQP</sequence>
<keyword evidence="2" id="KW-1185">Reference proteome</keyword>
<accession>A0AAQ3PBK4</accession>
<evidence type="ECO:0000313" key="1">
    <source>
        <dbReference type="EMBL" id="WVZ23992.1"/>
    </source>
</evidence>
<dbReference type="AlphaFoldDB" id="A0AAQ3PBK4"/>
<protein>
    <recommendedName>
        <fullName evidence="3">UBN2 domain-containing protein</fullName>
    </recommendedName>
</protein>
<name>A0AAQ3PBK4_VIGMU</name>
<proteinExistence type="predicted"/>